<name>A0A1M6C1Q2_9BACT</name>
<sequence>MIDSQRLCSKIREVSPGIGECGRDLEVHWDGNSSHWAVDLKSGSRELRHYLPSEDAEQCVLGEKCLSLGLEIAQLKDNVQLI</sequence>
<dbReference type="STRING" id="1121393.SAMN02745216_00125"/>
<keyword evidence="2" id="KW-1185">Reference proteome</keyword>
<dbReference type="AlphaFoldDB" id="A0A1M6C1Q2"/>
<dbReference type="RefSeq" id="WP_073471876.1">
    <property type="nucleotide sequence ID" value="NZ_FQZU01000001.1"/>
</dbReference>
<reference evidence="2" key="1">
    <citation type="submission" date="2016-11" db="EMBL/GenBank/DDBJ databases">
        <authorList>
            <person name="Varghese N."/>
            <person name="Submissions S."/>
        </authorList>
    </citation>
    <scope>NUCLEOTIDE SEQUENCE [LARGE SCALE GENOMIC DNA]</scope>
    <source>
        <strain evidence="2">DSM 16219</strain>
    </source>
</reference>
<gene>
    <name evidence="1" type="ORF">SAMN02745216_00125</name>
</gene>
<accession>A0A1M6C1Q2</accession>
<dbReference type="EMBL" id="FQZU01000001">
    <property type="protein sequence ID" value="SHI54863.1"/>
    <property type="molecule type" value="Genomic_DNA"/>
</dbReference>
<dbReference type="OrthoDB" id="5432324at2"/>
<proteinExistence type="predicted"/>
<evidence type="ECO:0000313" key="1">
    <source>
        <dbReference type="EMBL" id="SHI54863.1"/>
    </source>
</evidence>
<dbReference type="Proteomes" id="UP000183994">
    <property type="component" value="Unassembled WGS sequence"/>
</dbReference>
<protein>
    <submittedName>
        <fullName evidence="1">Uncharacterized protein</fullName>
    </submittedName>
</protein>
<organism evidence="1 2">
    <name type="scientific">Desulfatibacillum alkenivorans DSM 16219</name>
    <dbReference type="NCBI Taxonomy" id="1121393"/>
    <lineage>
        <taxon>Bacteria</taxon>
        <taxon>Pseudomonadati</taxon>
        <taxon>Thermodesulfobacteriota</taxon>
        <taxon>Desulfobacteria</taxon>
        <taxon>Desulfobacterales</taxon>
        <taxon>Desulfatibacillaceae</taxon>
        <taxon>Desulfatibacillum</taxon>
    </lineage>
</organism>
<evidence type="ECO:0000313" key="2">
    <source>
        <dbReference type="Proteomes" id="UP000183994"/>
    </source>
</evidence>